<evidence type="ECO:0000256" key="6">
    <source>
        <dbReference type="ARBA" id="ARBA00023239"/>
    </source>
</evidence>
<dbReference type="HOGENOM" id="CLU_016734_0_0_12"/>
<keyword evidence="11" id="KW-1185">Reference proteome</keyword>
<dbReference type="GO" id="GO:0004834">
    <property type="term" value="F:tryptophan synthase activity"/>
    <property type="evidence" value="ECO:0007669"/>
    <property type="project" value="UniProtKB-UniRule"/>
</dbReference>
<dbReference type="RefSeq" id="WP_014801463.1">
    <property type="nucleotide sequence ID" value="NC_018020.1"/>
</dbReference>
<evidence type="ECO:0000256" key="7">
    <source>
        <dbReference type="ARBA" id="ARBA00049047"/>
    </source>
</evidence>
<comment type="catalytic activity">
    <reaction evidence="7 8">
        <text>(1S,2R)-1-C-(indol-3-yl)glycerol 3-phosphate + L-serine = D-glyceraldehyde 3-phosphate + L-tryptophan + H2O</text>
        <dbReference type="Rhea" id="RHEA:10532"/>
        <dbReference type="ChEBI" id="CHEBI:15377"/>
        <dbReference type="ChEBI" id="CHEBI:33384"/>
        <dbReference type="ChEBI" id="CHEBI:57912"/>
        <dbReference type="ChEBI" id="CHEBI:58866"/>
        <dbReference type="ChEBI" id="CHEBI:59776"/>
        <dbReference type="EC" id="4.2.1.20"/>
    </reaction>
</comment>
<dbReference type="CDD" id="cd04724">
    <property type="entry name" value="Tryptophan_synthase_alpha"/>
    <property type="match status" value="1"/>
</dbReference>
<evidence type="ECO:0000256" key="8">
    <source>
        <dbReference type="HAMAP-Rule" id="MF_00131"/>
    </source>
</evidence>
<dbReference type="PATRIC" id="fig|869212.3.peg.244"/>
<dbReference type="STRING" id="869212.Turpa_0282"/>
<keyword evidence="6 8" id="KW-0456">Lyase</keyword>
<organism evidence="10 11">
    <name type="scientific">Turneriella parva (strain ATCC BAA-1111 / DSM 21527 / NCTC 11395 / H)</name>
    <name type="common">Leptospira parva</name>
    <dbReference type="NCBI Taxonomy" id="869212"/>
    <lineage>
        <taxon>Bacteria</taxon>
        <taxon>Pseudomonadati</taxon>
        <taxon>Spirochaetota</taxon>
        <taxon>Spirochaetia</taxon>
        <taxon>Leptospirales</taxon>
        <taxon>Leptospiraceae</taxon>
        <taxon>Turneriella</taxon>
    </lineage>
</organism>
<protein>
    <recommendedName>
        <fullName evidence="8">Tryptophan synthase alpha chain</fullName>
        <ecNumber evidence="8">4.2.1.20</ecNumber>
    </recommendedName>
</protein>
<dbReference type="AlphaFoldDB" id="I4B0Y5"/>
<accession>I4B0Y5</accession>
<evidence type="ECO:0000256" key="4">
    <source>
        <dbReference type="ARBA" id="ARBA00022822"/>
    </source>
</evidence>
<evidence type="ECO:0000313" key="11">
    <source>
        <dbReference type="Proteomes" id="UP000006048"/>
    </source>
</evidence>
<dbReference type="Proteomes" id="UP000006048">
    <property type="component" value="Chromosome"/>
</dbReference>
<dbReference type="EMBL" id="CP002959">
    <property type="protein sequence ID" value="AFM10942.1"/>
    <property type="molecule type" value="Genomic_DNA"/>
</dbReference>
<dbReference type="PANTHER" id="PTHR43406">
    <property type="entry name" value="TRYPTOPHAN SYNTHASE, ALPHA CHAIN"/>
    <property type="match status" value="1"/>
</dbReference>
<evidence type="ECO:0000256" key="2">
    <source>
        <dbReference type="ARBA" id="ARBA00011270"/>
    </source>
</evidence>
<gene>
    <name evidence="8" type="primary">trpA</name>
    <name evidence="10" type="ordered locus">Turpa_0282</name>
</gene>
<dbReference type="SUPFAM" id="SSF51366">
    <property type="entry name" value="Ribulose-phoshate binding barrel"/>
    <property type="match status" value="1"/>
</dbReference>
<comment type="similarity">
    <text evidence="8 9">Belongs to the TrpA family.</text>
</comment>
<dbReference type="GO" id="GO:0005829">
    <property type="term" value="C:cytosol"/>
    <property type="evidence" value="ECO:0007669"/>
    <property type="project" value="TreeGrafter"/>
</dbReference>
<comment type="function">
    <text evidence="8">The alpha subunit is responsible for the aldol cleavage of indoleglycerol phosphate to indole and glyceraldehyde 3-phosphate.</text>
</comment>
<dbReference type="InterPro" id="IPR013785">
    <property type="entry name" value="Aldolase_TIM"/>
</dbReference>
<dbReference type="OrthoDB" id="9804578at2"/>
<dbReference type="PANTHER" id="PTHR43406:SF1">
    <property type="entry name" value="TRYPTOPHAN SYNTHASE ALPHA CHAIN, CHLOROPLASTIC"/>
    <property type="match status" value="1"/>
</dbReference>
<dbReference type="KEGG" id="tpx:Turpa_0282"/>
<dbReference type="InterPro" id="IPR018204">
    <property type="entry name" value="Trp_synthase_alpha_AS"/>
</dbReference>
<proteinExistence type="inferred from homology"/>
<evidence type="ECO:0000313" key="10">
    <source>
        <dbReference type="EMBL" id="AFM10942.1"/>
    </source>
</evidence>
<dbReference type="PROSITE" id="PS00167">
    <property type="entry name" value="TRP_SYNTHASE_ALPHA"/>
    <property type="match status" value="1"/>
</dbReference>
<sequence length="267" mass="30006">MHPFTRALNERKKQKGYLFIPYIAYGDPDAKITAEIITKMIEGGAATVEIGLPFTDPVADGPALERAFKRSLKNEFRVADVLAMLQKLHKKFPGFPFTIMSYANIFYQAGFKNLLEKLYECNVQGIIIPDIPHDEKKYIIEREGLGDILTRIAWIDFVTPTTPAKKIQEIARDAQGFIYLVSYKGVTGQKNFTLKPLKPVIKAIRRATRVPLVVGFGIKDKVHASEAARLTDGFIMGTVFHEMIEHNIERAPAIPHEIGWALPGMLP</sequence>
<name>I4B0Y5_TURPD</name>
<dbReference type="NCBIfam" id="TIGR00262">
    <property type="entry name" value="trpA"/>
    <property type="match status" value="1"/>
</dbReference>
<evidence type="ECO:0000256" key="9">
    <source>
        <dbReference type="RuleBase" id="RU003662"/>
    </source>
</evidence>
<dbReference type="InterPro" id="IPR011060">
    <property type="entry name" value="RibuloseP-bd_barrel"/>
</dbReference>
<dbReference type="InterPro" id="IPR002028">
    <property type="entry name" value="Trp_synthase_suA"/>
</dbReference>
<dbReference type="HAMAP" id="MF_00131">
    <property type="entry name" value="Trp_synth_alpha"/>
    <property type="match status" value="1"/>
</dbReference>
<feature type="active site" description="Proton acceptor" evidence="8">
    <location>
        <position position="49"/>
    </location>
</feature>
<dbReference type="Pfam" id="PF00290">
    <property type="entry name" value="Trp_syntA"/>
    <property type="match status" value="1"/>
</dbReference>
<dbReference type="EC" id="4.2.1.20" evidence="8"/>
<dbReference type="Gene3D" id="3.20.20.70">
    <property type="entry name" value="Aldolase class I"/>
    <property type="match status" value="1"/>
</dbReference>
<keyword evidence="4 8" id="KW-0822">Tryptophan biosynthesis</keyword>
<evidence type="ECO:0000256" key="5">
    <source>
        <dbReference type="ARBA" id="ARBA00023141"/>
    </source>
</evidence>
<comment type="pathway">
    <text evidence="1 8">Amino-acid biosynthesis; L-tryptophan biosynthesis; L-tryptophan from chorismate: step 5/5.</text>
</comment>
<comment type="subunit">
    <text evidence="2 8">Tetramer of two alpha and two beta chains.</text>
</comment>
<dbReference type="UniPathway" id="UPA00035">
    <property type="reaction ID" value="UER00044"/>
</dbReference>
<evidence type="ECO:0000256" key="1">
    <source>
        <dbReference type="ARBA" id="ARBA00004733"/>
    </source>
</evidence>
<keyword evidence="5 8" id="KW-0057">Aromatic amino acid biosynthesis</keyword>
<reference evidence="10 11" key="1">
    <citation type="submission" date="2012-06" db="EMBL/GenBank/DDBJ databases">
        <title>The complete chromosome of genome of Turneriella parva DSM 21527.</title>
        <authorList>
            <consortium name="US DOE Joint Genome Institute (JGI-PGF)"/>
            <person name="Lucas S."/>
            <person name="Han J."/>
            <person name="Lapidus A."/>
            <person name="Bruce D."/>
            <person name="Goodwin L."/>
            <person name="Pitluck S."/>
            <person name="Peters L."/>
            <person name="Kyrpides N."/>
            <person name="Mavromatis K."/>
            <person name="Ivanova N."/>
            <person name="Mikhailova N."/>
            <person name="Chertkov O."/>
            <person name="Detter J.C."/>
            <person name="Tapia R."/>
            <person name="Han C."/>
            <person name="Land M."/>
            <person name="Hauser L."/>
            <person name="Markowitz V."/>
            <person name="Cheng J.-F."/>
            <person name="Hugenholtz P."/>
            <person name="Woyke T."/>
            <person name="Wu D."/>
            <person name="Gronow S."/>
            <person name="Wellnitz S."/>
            <person name="Brambilla E."/>
            <person name="Klenk H.-P."/>
            <person name="Eisen J.A."/>
        </authorList>
    </citation>
    <scope>NUCLEOTIDE SEQUENCE [LARGE SCALE GENOMIC DNA]</scope>
    <source>
        <strain evidence="11">ATCC BAA-1111 / DSM 21527 / NCTC 11395 / H</strain>
    </source>
</reference>
<evidence type="ECO:0000256" key="3">
    <source>
        <dbReference type="ARBA" id="ARBA00022605"/>
    </source>
</evidence>
<keyword evidence="3 8" id="KW-0028">Amino-acid biosynthesis</keyword>
<feature type="active site" description="Proton acceptor" evidence="8">
    <location>
        <position position="60"/>
    </location>
</feature>